<dbReference type="RefSeq" id="WP_030265837.1">
    <property type="nucleotide sequence ID" value="NZ_JBHEZZ010000013.1"/>
</dbReference>
<organism evidence="2 3">
    <name type="scientific">Streptacidiphilus cavernicola</name>
    <dbReference type="NCBI Taxonomy" id="3342716"/>
    <lineage>
        <taxon>Bacteria</taxon>
        <taxon>Bacillati</taxon>
        <taxon>Actinomycetota</taxon>
        <taxon>Actinomycetes</taxon>
        <taxon>Kitasatosporales</taxon>
        <taxon>Streptomycetaceae</taxon>
        <taxon>Streptacidiphilus</taxon>
    </lineage>
</organism>
<dbReference type="PANTHER" id="PTHR47829">
    <property type="entry name" value="HYDROLASE, PUTATIVE (AFU_ORTHOLOGUE AFUA_1G12880)-RELATED"/>
    <property type="match status" value="1"/>
</dbReference>
<keyword evidence="3" id="KW-1185">Reference proteome</keyword>
<dbReference type="CDD" id="cd05154">
    <property type="entry name" value="ACAD10_11_N-like"/>
    <property type="match status" value="1"/>
</dbReference>
<reference evidence="2 3" key="1">
    <citation type="submission" date="2024-09" db="EMBL/GenBank/DDBJ databases">
        <authorList>
            <person name="Lee S.D."/>
        </authorList>
    </citation>
    <scope>NUCLEOTIDE SEQUENCE [LARGE SCALE GENOMIC DNA]</scope>
    <source>
        <strain evidence="2 3">N1-5</strain>
    </source>
</reference>
<dbReference type="InterPro" id="IPR041726">
    <property type="entry name" value="ACAD10_11_N"/>
</dbReference>
<dbReference type="InterPro" id="IPR011009">
    <property type="entry name" value="Kinase-like_dom_sf"/>
</dbReference>
<sequence length="347" mass="37768">MPEQSLDPPGLDLGRLRGHLDRVRPGLVEGGLTAELITGGKSNLTYLLRDGVHHWVLRRPPLGHVLATAHDMSREYQVIAALADSRVPVPAVHLLCTDAEVIGAPFYLMDEVHGRVYRFADDSKDLGAERARALSYRLVDVLAELHAVDPAAVGLAEFGRPEGYLERQVTRWFRQFEASRSREIPGMDELQQRLGQGVPTGQRAAIVHGDYRLDNTVIAADDSVAAVLDWEMATLGDPLADVGLMKVYWDVSRDLPGNPVAGAVSAAAGFPAMDDLLDRYAGRTGLDLTPLPWYTAFAGYKLAVIAEGIHFRYTQGKTVGEGFSHVGDMVAPLVTSALETLLKLEAD</sequence>
<dbReference type="Proteomes" id="UP001592528">
    <property type="component" value="Unassembled WGS sequence"/>
</dbReference>
<dbReference type="PANTHER" id="PTHR47829:SF1">
    <property type="entry name" value="HAD FAMILY PHOSPHATASE"/>
    <property type="match status" value="1"/>
</dbReference>
<comment type="caution">
    <text evidence="2">The sequence shown here is derived from an EMBL/GenBank/DDBJ whole genome shotgun (WGS) entry which is preliminary data.</text>
</comment>
<dbReference type="SUPFAM" id="SSF56112">
    <property type="entry name" value="Protein kinase-like (PK-like)"/>
    <property type="match status" value="1"/>
</dbReference>
<gene>
    <name evidence="2" type="ORF">ACEZDJ_23340</name>
</gene>
<accession>A0ABV6US15</accession>
<dbReference type="Pfam" id="PF01636">
    <property type="entry name" value="APH"/>
    <property type="match status" value="1"/>
</dbReference>
<dbReference type="EMBL" id="JBHEZZ010000013">
    <property type="protein sequence ID" value="MFC1404231.1"/>
    <property type="molecule type" value="Genomic_DNA"/>
</dbReference>
<dbReference type="InterPro" id="IPR002575">
    <property type="entry name" value="Aminoglycoside_PTrfase"/>
</dbReference>
<evidence type="ECO:0000313" key="2">
    <source>
        <dbReference type="EMBL" id="MFC1404231.1"/>
    </source>
</evidence>
<evidence type="ECO:0000259" key="1">
    <source>
        <dbReference type="Pfam" id="PF01636"/>
    </source>
</evidence>
<dbReference type="Gene3D" id="3.30.200.20">
    <property type="entry name" value="Phosphorylase Kinase, domain 1"/>
    <property type="match status" value="1"/>
</dbReference>
<dbReference type="InterPro" id="IPR052898">
    <property type="entry name" value="ACAD10-like"/>
</dbReference>
<proteinExistence type="predicted"/>
<protein>
    <submittedName>
        <fullName evidence="2">Phosphotransferase family protein</fullName>
    </submittedName>
</protein>
<feature type="domain" description="Aminoglycoside phosphotransferase" evidence="1">
    <location>
        <begin position="34"/>
        <end position="273"/>
    </location>
</feature>
<dbReference type="Gene3D" id="3.90.1200.10">
    <property type="match status" value="1"/>
</dbReference>
<evidence type="ECO:0000313" key="3">
    <source>
        <dbReference type="Proteomes" id="UP001592528"/>
    </source>
</evidence>
<name>A0ABV6US15_9ACTN</name>